<organism evidence="15 16">
    <name type="scientific">Vreelandella neptunia</name>
    <dbReference type="NCBI Taxonomy" id="115551"/>
    <lineage>
        <taxon>Bacteria</taxon>
        <taxon>Pseudomonadati</taxon>
        <taxon>Pseudomonadota</taxon>
        <taxon>Gammaproteobacteria</taxon>
        <taxon>Oceanospirillales</taxon>
        <taxon>Halomonadaceae</taxon>
        <taxon>Vreelandella</taxon>
    </lineage>
</organism>
<feature type="modified residue" description="4-aspartylphosphate" evidence="7">
    <location>
        <position position="923"/>
    </location>
</feature>
<dbReference type="SMART" id="SM00387">
    <property type="entry name" value="HATPase_c"/>
    <property type="match status" value="1"/>
</dbReference>
<feature type="coiled-coil region" evidence="8">
    <location>
        <begin position="342"/>
        <end position="369"/>
    </location>
</feature>
<keyword evidence="4 7" id="KW-0597">Phosphoprotein</keyword>
<dbReference type="Gene3D" id="1.10.287.130">
    <property type="match status" value="1"/>
</dbReference>
<dbReference type="PROSITE" id="PS50112">
    <property type="entry name" value="PAS"/>
    <property type="match status" value="1"/>
</dbReference>
<dbReference type="SMART" id="SM00448">
    <property type="entry name" value="REC"/>
    <property type="match status" value="2"/>
</dbReference>
<dbReference type="InterPro" id="IPR001789">
    <property type="entry name" value="Sig_transdc_resp-reg_receiver"/>
</dbReference>
<dbReference type="InterPro" id="IPR035965">
    <property type="entry name" value="PAS-like_dom_sf"/>
</dbReference>
<dbReference type="CDD" id="cd00156">
    <property type="entry name" value="REC"/>
    <property type="match status" value="1"/>
</dbReference>
<comment type="catalytic activity">
    <reaction evidence="1">
        <text>ATP + protein L-histidine = ADP + protein N-phospho-L-histidine.</text>
        <dbReference type="EC" id="2.7.13.3"/>
    </reaction>
</comment>
<keyword evidence="5" id="KW-0808">Transferase</keyword>
<feature type="domain" description="Response regulatory" evidence="11">
    <location>
        <begin position="875"/>
        <end position="989"/>
    </location>
</feature>
<dbReference type="InterPro" id="IPR004358">
    <property type="entry name" value="Sig_transdc_His_kin-like_C"/>
</dbReference>
<dbReference type="Proteomes" id="UP001320609">
    <property type="component" value="Unassembled WGS sequence"/>
</dbReference>
<feature type="transmembrane region" description="Helical" evidence="9">
    <location>
        <begin position="288"/>
        <end position="307"/>
    </location>
</feature>
<feature type="domain" description="Histidine kinase" evidence="10">
    <location>
        <begin position="511"/>
        <end position="730"/>
    </location>
</feature>
<evidence type="ECO:0000256" key="1">
    <source>
        <dbReference type="ARBA" id="ARBA00000085"/>
    </source>
</evidence>
<feature type="domain" description="HAMP" evidence="14">
    <location>
        <begin position="308"/>
        <end position="361"/>
    </location>
</feature>
<dbReference type="SUPFAM" id="SSF55874">
    <property type="entry name" value="ATPase domain of HSP90 chaperone/DNA topoisomerase II/histidine kinase"/>
    <property type="match status" value="1"/>
</dbReference>
<keyword evidence="9" id="KW-0812">Transmembrane</keyword>
<evidence type="ECO:0000259" key="13">
    <source>
        <dbReference type="PROSITE" id="PS50113"/>
    </source>
</evidence>
<keyword evidence="8" id="KW-0175">Coiled coil</keyword>
<dbReference type="CDD" id="cd16922">
    <property type="entry name" value="HATPase_EvgS-ArcB-TorS-like"/>
    <property type="match status" value="1"/>
</dbReference>
<evidence type="ECO:0000259" key="12">
    <source>
        <dbReference type="PROSITE" id="PS50112"/>
    </source>
</evidence>
<dbReference type="Pfam" id="PF00512">
    <property type="entry name" value="HisKA"/>
    <property type="match status" value="1"/>
</dbReference>
<dbReference type="SMART" id="SM00388">
    <property type="entry name" value="HisKA"/>
    <property type="match status" value="1"/>
</dbReference>
<evidence type="ECO:0000256" key="7">
    <source>
        <dbReference type="PROSITE-ProRule" id="PRU00169"/>
    </source>
</evidence>
<dbReference type="InterPro" id="IPR003594">
    <property type="entry name" value="HATPase_dom"/>
</dbReference>
<dbReference type="InterPro" id="IPR005467">
    <property type="entry name" value="His_kinase_dom"/>
</dbReference>
<dbReference type="Gene3D" id="3.30.450.20">
    <property type="entry name" value="PAS domain"/>
    <property type="match status" value="2"/>
</dbReference>
<dbReference type="CDD" id="cd17574">
    <property type="entry name" value="REC_OmpR"/>
    <property type="match status" value="1"/>
</dbReference>
<feature type="modified residue" description="4-aspartylphosphate" evidence="7">
    <location>
        <position position="799"/>
    </location>
</feature>
<dbReference type="InterPro" id="IPR003660">
    <property type="entry name" value="HAMP_dom"/>
</dbReference>
<dbReference type="EC" id="2.7.13.3" evidence="3"/>
<evidence type="ECO:0000256" key="2">
    <source>
        <dbReference type="ARBA" id="ARBA00004370"/>
    </source>
</evidence>
<evidence type="ECO:0000256" key="3">
    <source>
        <dbReference type="ARBA" id="ARBA00012438"/>
    </source>
</evidence>
<evidence type="ECO:0000256" key="4">
    <source>
        <dbReference type="ARBA" id="ARBA00022553"/>
    </source>
</evidence>
<dbReference type="NCBIfam" id="TIGR00229">
    <property type="entry name" value="sensory_box"/>
    <property type="match status" value="1"/>
</dbReference>
<protein>
    <recommendedName>
        <fullName evidence="3">histidine kinase</fullName>
        <ecNumber evidence="3">2.7.13.3</ecNumber>
    </recommendedName>
</protein>
<evidence type="ECO:0000256" key="6">
    <source>
        <dbReference type="ARBA" id="ARBA00022777"/>
    </source>
</evidence>
<evidence type="ECO:0000256" key="5">
    <source>
        <dbReference type="ARBA" id="ARBA00022679"/>
    </source>
</evidence>
<evidence type="ECO:0000256" key="8">
    <source>
        <dbReference type="SAM" id="Coils"/>
    </source>
</evidence>
<dbReference type="InterPro" id="IPR003661">
    <property type="entry name" value="HisK_dim/P_dom"/>
</dbReference>
<dbReference type="CDD" id="cd00130">
    <property type="entry name" value="PAS"/>
    <property type="match status" value="1"/>
</dbReference>
<proteinExistence type="predicted"/>
<keyword evidence="9" id="KW-0472">Membrane</keyword>
<dbReference type="InterPro" id="IPR001610">
    <property type="entry name" value="PAC"/>
</dbReference>
<dbReference type="RefSeq" id="WP_240718696.1">
    <property type="nucleotide sequence ID" value="NZ_JAKVTW010000010.1"/>
</dbReference>
<dbReference type="SMART" id="SM00086">
    <property type="entry name" value="PAC"/>
    <property type="match status" value="1"/>
</dbReference>
<dbReference type="CDD" id="cd06225">
    <property type="entry name" value="HAMP"/>
    <property type="match status" value="1"/>
</dbReference>
<dbReference type="InterPro" id="IPR000700">
    <property type="entry name" value="PAS-assoc_C"/>
</dbReference>
<dbReference type="PROSITE" id="PS50885">
    <property type="entry name" value="HAMP"/>
    <property type="match status" value="1"/>
</dbReference>
<dbReference type="PANTHER" id="PTHR43047">
    <property type="entry name" value="TWO-COMPONENT HISTIDINE PROTEIN KINASE"/>
    <property type="match status" value="1"/>
</dbReference>
<dbReference type="EMBL" id="JAKVTW010000010">
    <property type="protein sequence ID" value="MCH4812364.1"/>
    <property type="molecule type" value="Genomic_DNA"/>
</dbReference>
<dbReference type="InterPro" id="IPR036890">
    <property type="entry name" value="HATPase_C_sf"/>
</dbReference>
<keyword evidence="9" id="KW-1133">Transmembrane helix</keyword>
<evidence type="ECO:0000313" key="15">
    <source>
        <dbReference type="EMBL" id="MCH4812364.1"/>
    </source>
</evidence>
<dbReference type="SMART" id="SM00091">
    <property type="entry name" value="PAS"/>
    <property type="match status" value="1"/>
</dbReference>
<keyword evidence="6" id="KW-0418">Kinase</keyword>
<dbReference type="SUPFAM" id="SSF52172">
    <property type="entry name" value="CheY-like"/>
    <property type="match status" value="2"/>
</dbReference>
<dbReference type="SUPFAM" id="SSF55785">
    <property type="entry name" value="PYP-like sensor domain (PAS domain)"/>
    <property type="match status" value="1"/>
</dbReference>
<dbReference type="InterPro" id="IPR036097">
    <property type="entry name" value="HisK_dim/P_sf"/>
</dbReference>
<comment type="caution">
    <text evidence="15">The sequence shown here is derived from an EMBL/GenBank/DDBJ whole genome shotgun (WGS) entry which is preliminary data.</text>
</comment>
<reference evidence="15 16" key="1">
    <citation type="submission" date="2022-03" db="EMBL/GenBank/DDBJ databases">
        <title>Genomic signatures underlying metal tolerance in selected Arctic bacterial isolates.</title>
        <authorList>
            <person name="Thomas F.A."/>
            <person name="Venkatachalam S."/>
            <person name="Krishnan K.P."/>
        </authorList>
    </citation>
    <scope>NUCLEOTIDE SEQUENCE [LARGE SCALE GENOMIC DNA]</scope>
    <source>
        <strain evidence="15 16">HM116</strain>
    </source>
</reference>
<dbReference type="Pfam" id="PF00072">
    <property type="entry name" value="Response_reg"/>
    <property type="match status" value="2"/>
</dbReference>
<feature type="domain" description="PAC" evidence="13">
    <location>
        <begin position="455"/>
        <end position="507"/>
    </location>
</feature>
<dbReference type="PROSITE" id="PS50109">
    <property type="entry name" value="HIS_KIN"/>
    <property type="match status" value="1"/>
</dbReference>
<evidence type="ECO:0000259" key="14">
    <source>
        <dbReference type="PROSITE" id="PS50885"/>
    </source>
</evidence>
<dbReference type="InterPro" id="IPR011006">
    <property type="entry name" value="CheY-like_superfamily"/>
</dbReference>
<feature type="transmembrane region" description="Helical" evidence="9">
    <location>
        <begin position="6"/>
        <end position="28"/>
    </location>
</feature>
<dbReference type="Pfam" id="PF00672">
    <property type="entry name" value="HAMP"/>
    <property type="match status" value="1"/>
</dbReference>
<dbReference type="PROSITE" id="PS50113">
    <property type="entry name" value="PAC"/>
    <property type="match status" value="1"/>
</dbReference>
<dbReference type="CDD" id="cd12914">
    <property type="entry name" value="PDC1_DGC_like"/>
    <property type="match status" value="1"/>
</dbReference>
<dbReference type="Pfam" id="PF13426">
    <property type="entry name" value="PAS_9"/>
    <property type="match status" value="1"/>
</dbReference>
<evidence type="ECO:0000259" key="11">
    <source>
        <dbReference type="PROSITE" id="PS50110"/>
    </source>
</evidence>
<dbReference type="InterPro" id="IPR000014">
    <property type="entry name" value="PAS"/>
</dbReference>
<comment type="subcellular location">
    <subcellularLocation>
        <location evidence="2">Membrane</location>
    </subcellularLocation>
</comment>
<dbReference type="PROSITE" id="PS50110">
    <property type="entry name" value="RESPONSE_REGULATORY"/>
    <property type="match status" value="2"/>
</dbReference>
<dbReference type="Pfam" id="PF02518">
    <property type="entry name" value="HATPase_c"/>
    <property type="match status" value="1"/>
</dbReference>
<dbReference type="CDD" id="cd00082">
    <property type="entry name" value="HisKA"/>
    <property type="match status" value="1"/>
</dbReference>
<dbReference type="Gene3D" id="3.40.50.2300">
    <property type="match status" value="2"/>
</dbReference>
<dbReference type="SMART" id="SM00304">
    <property type="entry name" value="HAMP"/>
    <property type="match status" value="1"/>
</dbReference>
<dbReference type="PRINTS" id="PR00344">
    <property type="entry name" value="BCTRLSENSOR"/>
</dbReference>
<gene>
    <name evidence="15" type="ORF">MLE19_13565</name>
</gene>
<evidence type="ECO:0000256" key="9">
    <source>
        <dbReference type="SAM" id="Phobius"/>
    </source>
</evidence>
<dbReference type="Gene3D" id="3.30.565.10">
    <property type="entry name" value="Histidine kinase-like ATPase, C-terminal domain"/>
    <property type="match status" value="1"/>
</dbReference>
<evidence type="ECO:0000259" key="10">
    <source>
        <dbReference type="PROSITE" id="PS50109"/>
    </source>
</evidence>
<sequence>MKVPLSVRIVLLVLITSGILVGGIVLTVQKLLVSNYETIVAERESAEINRLASELELSQQQRILGLESFALRLVTDAGQLRSDQELQSLLQQPSVASELFPDGLLVFNAGVTAIAESRPVPGRLGANYSDRFHFQLARQTKESVISEPIMGRTTGVPLISYLQPILSSNNEIIGYASGILDLAKTPLLASQNLTETESSTTTIVIDPRHRLFVSMRERFDAPQPLPDEGTDALVDAALSLSPAGTVVEYQQQRYIVASQQLDSVGWIVLRALPYNEAIAPAQASFRQFLFIALIAMALVGLIGAWVARSLMRPLEKMTRRIDSMADNSRFDSDFQEQGGPEVAALARAMNRLANERKSAEIAIHEAERFLYGVLEAASEVSIIATDSAGIITAFNKGAENMLGYSKEDMVGKQTPAMLHLKSELDVRAAQLSAELKRPVEGFKVFVEKAEHQGSETRGWTYVHKDGHYVPISLVVTPMRDSAGKTIGYLGIGEDITERQRAEKLKNEFISTVSHELRTPLTSISGALGLMVGGAFGELPEKAQKLLTTAHRNSKRLALLINDLLDIEKIAAGKLHFDMQRQPLLPLVEQALDSNRHYSSDRGVTLTLDYNAPGALVNVDQQRLMQVLANLLSNAIKFSPDGGEVILRAVTSDNKLIVSVIDSGPGIAESFYSQIFQRFAQADSSDTRAKDGTGLGLAITRELVEQMGGRIGFESTKGKGSRFFFELPLIQTAANTSLQALLTSDQHPAPHILVVEDDRDVANLLSIMLSEAGYQVDIAYSGSEALTRLQQAHYDLISLDLMLPDISGLNIIRILREQPNTADLPIVVVSAKVEQGRLAINGDATNIDWLAKPIDQHQLIDMVKRKLSTQHEQYLRVLHVEDDLDLHEVVSAMAGDCFTFEAAHTLKDAQVRLKQQTFDVVLLDIGLPDGSGWELVPQIRACQPDAKVVILSGADMTHQQHDQVEAVLLKSRLSTETLIDGINARIQESRSTRSTFKK</sequence>
<name>A0ABS9S8C2_9GAMM</name>
<feature type="domain" description="Response regulatory" evidence="11">
    <location>
        <begin position="750"/>
        <end position="866"/>
    </location>
</feature>
<keyword evidence="16" id="KW-1185">Reference proteome</keyword>
<dbReference type="Gene3D" id="6.10.340.10">
    <property type="match status" value="1"/>
</dbReference>
<accession>A0ABS9S8C2</accession>
<feature type="domain" description="PAS" evidence="12">
    <location>
        <begin position="366"/>
        <end position="438"/>
    </location>
</feature>
<evidence type="ECO:0000313" key="16">
    <source>
        <dbReference type="Proteomes" id="UP001320609"/>
    </source>
</evidence>
<dbReference type="SUPFAM" id="SSF47384">
    <property type="entry name" value="Homodimeric domain of signal transducing histidine kinase"/>
    <property type="match status" value="1"/>
</dbReference>
<dbReference type="PANTHER" id="PTHR43047:SF72">
    <property type="entry name" value="OSMOSENSING HISTIDINE PROTEIN KINASE SLN1"/>
    <property type="match status" value="1"/>
</dbReference>